<reference evidence="9 10" key="1">
    <citation type="submission" date="2024-06" db="EMBL/GenBank/DDBJ databases">
        <title>A chromosome level genome sequence of Diviner's sage (Salvia divinorum).</title>
        <authorList>
            <person name="Ford S.A."/>
            <person name="Ro D.-K."/>
            <person name="Ness R.W."/>
            <person name="Phillips M.A."/>
        </authorList>
    </citation>
    <scope>NUCLEOTIDE SEQUENCE [LARGE SCALE GENOMIC DNA]</scope>
    <source>
        <strain evidence="9">SAF-2024a</strain>
        <tissue evidence="9">Leaf</tissue>
    </source>
</reference>
<dbReference type="PANTHER" id="PTHR45988:SF1">
    <property type="entry name" value="ZINC FINGER PROTEIN AZF2"/>
    <property type="match status" value="1"/>
</dbReference>
<dbReference type="SUPFAM" id="SSF57667">
    <property type="entry name" value="beta-beta-alpha zinc fingers"/>
    <property type="match status" value="1"/>
</dbReference>
<evidence type="ECO:0000313" key="10">
    <source>
        <dbReference type="Proteomes" id="UP001567538"/>
    </source>
</evidence>
<accession>A0ABD1GN28</accession>
<evidence type="ECO:0000256" key="4">
    <source>
        <dbReference type="ARBA" id="ARBA00022833"/>
    </source>
</evidence>
<evidence type="ECO:0000256" key="5">
    <source>
        <dbReference type="ARBA" id="ARBA00023015"/>
    </source>
</evidence>
<dbReference type="PROSITE" id="PS00028">
    <property type="entry name" value="ZINC_FINGER_C2H2_1"/>
    <property type="match status" value="1"/>
</dbReference>
<dbReference type="InterPro" id="IPR013087">
    <property type="entry name" value="Znf_C2H2_type"/>
</dbReference>
<evidence type="ECO:0000256" key="3">
    <source>
        <dbReference type="ARBA" id="ARBA00022771"/>
    </source>
</evidence>
<dbReference type="AlphaFoldDB" id="A0ABD1GN28"/>
<evidence type="ECO:0000313" key="9">
    <source>
        <dbReference type="EMBL" id="KAL1544316.1"/>
    </source>
</evidence>
<keyword evidence="3 7" id="KW-0863">Zinc-finger</keyword>
<evidence type="ECO:0000256" key="1">
    <source>
        <dbReference type="ARBA" id="ARBA00022723"/>
    </source>
</evidence>
<keyword evidence="5" id="KW-0805">Transcription regulation</keyword>
<keyword evidence="10" id="KW-1185">Reference proteome</keyword>
<evidence type="ECO:0000256" key="7">
    <source>
        <dbReference type="PROSITE-ProRule" id="PRU00042"/>
    </source>
</evidence>
<dbReference type="InterPro" id="IPR044653">
    <property type="entry name" value="AZF1/2/3-like"/>
</dbReference>
<dbReference type="EMBL" id="JBEAFC010000008">
    <property type="protein sequence ID" value="KAL1544316.1"/>
    <property type="molecule type" value="Genomic_DNA"/>
</dbReference>
<dbReference type="Pfam" id="PF13912">
    <property type="entry name" value="zf-C2H2_6"/>
    <property type="match status" value="1"/>
</dbReference>
<name>A0ABD1GN28_SALDI</name>
<evidence type="ECO:0000256" key="6">
    <source>
        <dbReference type="ARBA" id="ARBA00023163"/>
    </source>
</evidence>
<feature type="domain" description="C2H2-type" evidence="8">
    <location>
        <begin position="18"/>
        <end position="40"/>
    </location>
</feature>
<dbReference type="GO" id="GO:0008270">
    <property type="term" value="F:zinc ion binding"/>
    <property type="evidence" value="ECO:0007669"/>
    <property type="project" value="UniProtKB-KW"/>
</dbReference>
<keyword evidence="6" id="KW-0804">Transcription</keyword>
<protein>
    <submittedName>
        <fullName evidence="9">Zinc finger protein 1-like</fullName>
    </submittedName>
</protein>
<dbReference type="Proteomes" id="UP001567538">
    <property type="component" value="Unassembled WGS sequence"/>
</dbReference>
<proteinExistence type="predicted"/>
<keyword evidence="2" id="KW-0677">Repeat</keyword>
<dbReference type="PANTHER" id="PTHR45988">
    <property type="entry name" value="C2H2 TYPE ZINC FINGER TRANSCRIPTION FACTOR FAMILY-RELATED"/>
    <property type="match status" value="1"/>
</dbReference>
<dbReference type="InterPro" id="IPR036236">
    <property type="entry name" value="Znf_C2H2_sf"/>
</dbReference>
<gene>
    <name evidence="9" type="ORF">AAHA92_21185</name>
</gene>
<keyword evidence="1" id="KW-0479">Metal-binding</keyword>
<evidence type="ECO:0000256" key="2">
    <source>
        <dbReference type="ARBA" id="ARBA00022737"/>
    </source>
</evidence>
<keyword evidence="4" id="KW-0862">Zinc</keyword>
<evidence type="ECO:0000259" key="8">
    <source>
        <dbReference type="PROSITE" id="PS50157"/>
    </source>
</evidence>
<organism evidence="9 10">
    <name type="scientific">Salvia divinorum</name>
    <name type="common">Maria pastora</name>
    <name type="synonym">Diviner's sage</name>
    <dbReference type="NCBI Taxonomy" id="28513"/>
    <lineage>
        <taxon>Eukaryota</taxon>
        <taxon>Viridiplantae</taxon>
        <taxon>Streptophyta</taxon>
        <taxon>Embryophyta</taxon>
        <taxon>Tracheophyta</taxon>
        <taxon>Spermatophyta</taxon>
        <taxon>Magnoliopsida</taxon>
        <taxon>eudicotyledons</taxon>
        <taxon>Gunneridae</taxon>
        <taxon>Pentapetalae</taxon>
        <taxon>asterids</taxon>
        <taxon>lamiids</taxon>
        <taxon>Lamiales</taxon>
        <taxon>Lamiaceae</taxon>
        <taxon>Nepetoideae</taxon>
        <taxon>Mentheae</taxon>
        <taxon>Salviinae</taxon>
        <taxon>Salvia</taxon>
        <taxon>Salvia subgen. Calosphace</taxon>
    </lineage>
</organism>
<sequence>MKKQEAGSPDTPLAATNYYCWFCDKTFSIGQALGGHKRKHYDGPTLAIKAAKCSAATHAGLIIDLNLLPPQE</sequence>
<comment type="caution">
    <text evidence="9">The sequence shown here is derived from an EMBL/GenBank/DDBJ whole genome shotgun (WGS) entry which is preliminary data.</text>
</comment>
<dbReference type="PROSITE" id="PS50157">
    <property type="entry name" value="ZINC_FINGER_C2H2_2"/>
    <property type="match status" value="1"/>
</dbReference>
<dbReference type="GO" id="GO:0043565">
    <property type="term" value="F:sequence-specific DNA binding"/>
    <property type="evidence" value="ECO:0007669"/>
    <property type="project" value="UniProtKB-ARBA"/>
</dbReference>